<feature type="binding site" evidence="5">
    <location>
        <position position="81"/>
    </location>
    <ligand>
        <name>FAD</name>
        <dbReference type="ChEBI" id="CHEBI:57692"/>
    </ligand>
</feature>
<sequence>MPDYIIVGGGTAGCVLANRLASNPTLSVCLIEAGPDYQSSLLSTPGAFGLLVSQPTFNYMYSSEPEPHCQNRVIGTPLGKVLGGGSAINAMVHARGQAHDFDLWEQLGNQGWGYRDILPYIHKTEGKTQPPAKGTIKTTKSDAVSFDISRLFLQTAEKLGIPKNPNFNDDHTENYGVGNFEQAIHQGKRSSTANSFIDPIAMQTNVQLVTNATVEKILIEDKTAKGVAYYHDGSQKTLLAKRGVILSGGAVNNPKLLMLSGIGPAEALTEQGIEVIHELNGVGSNLQEHADYSIVVASKNHQGGHFSLLNMLKTAVHIVQYWRNKTGPLSQSITEIGGFIKSSPELEHADIQLHFMPFQMPANSVDLKQMMQRGFTCRISLLKPESRGHIALASADINDPPKIHYQLLDKEADIRRLLSGVKQVREIFNHPDFAPYKIAEVSPGDNIQSDQALEQAIRKEVSIIYHPVGSCKMGQDQQAVVDHKLNVHGLKNLIIADASIMPVTVSGNTNSTTMTIAEKAADNILSAFAAANT</sequence>
<dbReference type="EMBL" id="CP019343">
    <property type="protein sequence ID" value="ARN76238.1"/>
    <property type="molecule type" value="Genomic_DNA"/>
</dbReference>
<keyword evidence="9" id="KW-1185">Reference proteome</keyword>
<evidence type="ECO:0008006" key="10">
    <source>
        <dbReference type="Google" id="ProtNLM"/>
    </source>
</evidence>
<dbReference type="AlphaFoldDB" id="A0A1X9NDW5"/>
<dbReference type="PANTHER" id="PTHR11552">
    <property type="entry name" value="GLUCOSE-METHANOL-CHOLINE GMC OXIDOREDUCTASE"/>
    <property type="match status" value="1"/>
</dbReference>
<dbReference type="Pfam" id="PF00732">
    <property type="entry name" value="GMC_oxred_N"/>
    <property type="match status" value="1"/>
</dbReference>
<dbReference type="InterPro" id="IPR007867">
    <property type="entry name" value="GMC_OxRtase_C"/>
</dbReference>
<evidence type="ECO:0000256" key="5">
    <source>
        <dbReference type="PIRSR" id="PIRSR000137-2"/>
    </source>
</evidence>
<dbReference type="STRING" id="716816.BST96_00195"/>
<feature type="binding site" evidence="5">
    <location>
        <begin position="89"/>
        <end position="92"/>
    </location>
    <ligand>
        <name>FAD</name>
        <dbReference type="ChEBI" id="CHEBI:57692"/>
    </ligand>
</feature>
<evidence type="ECO:0000256" key="3">
    <source>
        <dbReference type="ARBA" id="ARBA00022630"/>
    </source>
</evidence>
<dbReference type="PANTHER" id="PTHR11552:SF147">
    <property type="entry name" value="CHOLINE DEHYDROGENASE, MITOCHONDRIAL"/>
    <property type="match status" value="1"/>
</dbReference>
<dbReference type="Proteomes" id="UP000193450">
    <property type="component" value="Chromosome"/>
</dbReference>
<dbReference type="InterPro" id="IPR000172">
    <property type="entry name" value="GMC_OxRdtase_N"/>
</dbReference>
<comment type="similarity">
    <text evidence="2">Belongs to the GMC oxidoreductase family.</text>
</comment>
<dbReference type="GO" id="GO:0016614">
    <property type="term" value="F:oxidoreductase activity, acting on CH-OH group of donors"/>
    <property type="evidence" value="ECO:0007669"/>
    <property type="project" value="InterPro"/>
</dbReference>
<feature type="domain" description="Glucose-methanol-choline oxidoreductase C-terminal" evidence="7">
    <location>
        <begin position="384"/>
        <end position="517"/>
    </location>
</feature>
<reference evidence="8 9" key="1">
    <citation type="submission" date="2016-11" db="EMBL/GenBank/DDBJ databases">
        <title>Trade-off between light-utilization and light-protection in marine flavobacteria.</title>
        <authorList>
            <person name="Kumagai Y."/>
        </authorList>
    </citation>
    <scope>NUCLEOTIDE SEQUENCE [LARGE SCALE GENOMIC DNA]</scope>
    <source>
        <strain evidence="8 9">NBRC 107125</strain>
    </source>
</reference>
<dbReference type="InterPro" id="IPR036188">
    <property type="entry name" value="FAD/NAD-bd_sf"/>
</dbReference>
<dbReference type="Gene3D" id="3.50.50.60">
    <property type="entry name" value="FAD/NAD(P)-binding domain"/>
    <property type="match status" value="1"/>
</dbReference>
<evidence type="ECO:0000256" key="1">
    <source>
        <dbReference type="ARBA" id="ARBA00001974"/>
    </source>
</evidence>
<feature type="domain" description="Glucose-methanol-choline oxidoreductase N-terminal" evidence="6">
    <location>
        <begin position="3"/>
        <end position="290"/>
    </location>
</feature>
<evidence type="ECO:0000313" key="8">
    <source>
        <dbReference type="EMBL" id="ARN76238.1"/>
    </source>
</evidence>
<keyword evidence="4 5" id="KW-0274">FAD</keyword>
<evidence type="ECO:0000256" key="2">
    <source>
        <dbReference type="ARBA" id="ARBA00010790"/>
    </source>
</evidence>
<gene>
    <name evidence="8" type="ORF">BST96_00195</name>
</gene>
<accession>A0A1X9NDW5</accession>
<comment type="cofactor">
    <cofactor evidence="1 5">
        <name>FAD</name>
        <dbReference type="ChEBI" id="CHEBI:57692"/>
    </cofactor>
</comment>
<dbReference type="GO" id="GO:0050660">
    <property type="term" value="F:flavin adenine dinucleotide binding"/>
    <property type="evidence" value="ECO:0007669"/>
    <property type="project" value="InterPro"/>
</dbReference>
<protein>
    <recommendedName>
        <fullName evidence="10">Glucose-methanol-choline oxidoreductase</fullName>
    </recommendedName>
</protein>
<proteinExistence type="inferred from homology"/>
<dbReference type="Gene3D" id="3.30.560.10">
    <property type="entry name" value="Glucose Oxidase, domain 3"/>
    <property type="match status" value="1"/>
</dbReference>
<keyword evidence="3" id="KW-0285">Flavoprotein</keyword>
<organism evidence="8 9">
    <name type="scientific">Oceanicoccus sagamiensis</name>
    <dbReference type="NCBI Taxonomy" id="716816"/>
    <lineage>
        <taxon>Bacteria</taxon>
        <taxon>Pseudomonadati</taxon>
        <taxon>Pseudomonadota</taxon>
        <taxon>Gammaproteobacteria</taxon>
        <taxon>Cellvibrionales</taxon>
        <taxon>Spongiibacteraceae</taxon>
        <taxon>Oceanicoccus</taxon>
    </lineage>
</organism>
<dbReference type="PIRSF" id="PIRSF000137">
    <property type="entry name" value="Alcohol_oxidase"/>
    <property type="match status" value="1"/>
</dbReference>
<dbReference type="Pfam" id="PF05199">
    <property type="entry name" value="GMC_oxred_C"/>
    <property type="match status" value="1"/>
</dbReference>
<evidence type="ECO:0000256" key="4">
    <source>
        <dbReference type="ARBA" id="ARBA00022827"/>
    </source>
</evidence>
<dbReference type="SUPFAM" id="SSF54373">
    <property type="entry name" value="FAD-linked reductases, C-terminal domain"/>
    <property type="match status" value="1"/>
</dbReference>
<dbReference type="SUPFAM" id="SSF51905">
    <property type="entry name" value="FAD/NAD(P)-binding domain"/>
    <property type="match status" value="1"/>
</dbReference>
<evidence type="ECO:0000313" key="9">
    <source>
        <dbReference type="Proteomes" id="UP000193450"/>
    </source>
</evidence>
<evidence type="ECO:0000259" key="6">
    <source>
        <dbReference type="Pfam" id="PF00732"/>
    </source>
</evidence>
<dbReference type="InterPro" id="IPR012132">
    <property type="entry name" value="GMC_OxRdtase"/>
</dbReference>
<feature type="binding site" evidence="5">
    <location>
        <position position="214"/>
    </location>
    <ligand>
        <name>FAD</name>
        <dbReference type="ChEBI" id="CHEBI:57692"/>
    </ligand>
</feature>
<name>A0A1X9NDW5_9GAMM</name>
<evidence type="ECO:0000259" key="7">
    <source>
        <dbReference type="Pfam" id="PF05199"/>
    </source>
</evidence>
<dbReference type="KEGG" id="osg:BST96_00195"/>